<dbReference type="EMBL" id="LJSK01000056">
    <property type="protein sequence ID" value="KPI88279.1"/>
    <property type="molecule type" value="Genomic_DNA"/>
</dbReference>
<sequence>MDVDRIYSGESVRHSIRRLYGVRADAPVKLPHATVPPLTTELVREHAEVFDTILKVVQEQTHREQRDGVKTSSNTTITGSWLLSVPPSLLHSEEEVVNYLGMLVAIDFCHWAEVRPASVAAAAGRSVEIEEGGIVAAPGEGVTGFAGFYTVVPEEAHAATSAVQNAGASSSAAGSHATKELFAEPKDKAEGQSGSGNAAAAQDVTLLRGSAAMMFLLRRSVEVHCLPWYDIGYLNGFHGDAEAALKAMQVCFMGCEKDGVTPLWMPCTRTRVQLLLSLADAFARQRTSFYQLLRECAGYVFRPPADTAAVRAGVRGFVPSLVRFHPRYHDFAAASRSEASSSSGPADGNDAAYVPILKLSQLTAVALEQSLPELWRHRCFTTASVVTPPSVSLSSWLVERAAVAVQCHNTGLFADRAELSVCCDYQIPKTLRAAGLLIYGAHLAQLVDNHILLQPGAAEEASIRIATLIAADRLLEFLNAQQGLTLPSQNAAPMTEVTCDRCSVSHMDYALWYIGRYMVPSKARHHLCRTIMY</sequence>
<comment type="function">
    <text evidence="6">Catalyzes the hydrolysis of queuosine 5'-phosphate, releasing the nucleobase queuine (q). Is required for salvage of queuine from exogenous queuosine (Q) that is imported and then converted to queuosine 5'-phosphate intracellularly.</text>
</comment>
<gene>
    <name evidence="7" type="ORF">ABL78_2641</name>
</gene>
<dbReference type="Pfam" id="PF10343">
    <property type="entry name" value="Q_salvage"/>
    <property type="match status" value="1"/>
</dbReference>
<dbReference type="Proteomes" id="UP000038009">
    <property type="component" value="Unassembled WGS sequence"/>
</dbReference>
<dbReference type="GO" id="GO:0006400">
    <property type="term" value="P:tRNA modification"/>
    <property type="evidence" value="ECO:0007669"/>
    <property type="project" value="TreeGrafter"/>
</dbReference>
<evidence type="ECO:0000256" key="3">
    <source>
        <dbReference type="ARBA" id="ARBA00035306"/>
    </source>
</evidence>
<evidence type="ECO:0000256" key="1">
    <source>
        <dbReference type="ARBA" id="ARBA00022801"/>
    </source>
</evidence>
<dbReference type="PANTHER" id="PTHR21314">
    <property type="entry name" value="QUEUOSINE 5'-PHOSPHATE N-GLYCOSYLASE_HYDROLASE-RELATED"/>
    <property type="match status" value="1"/>
</dbReference>
<keyword evidence="1 6" id="KW-0378">Hydrolase</keyword>
<evidence type="ECO:0000256" key="2">
    <source>
        <dbReference type="ARBA" id="ARBA00035119"/>
    </source>
</evidence>
<evidence type="ECO:0000313" key="7">
    <source>
        <dbReference type="EMBL" id="KPI88279.1"/>
    </source>
</evidence>
<name>A0A0N0P722_LEPSE</name>
<evidence type="ECO:0000256" key="6">
    <source>
        <dbReference type="RuleBase" id="RU365002"/>
    </source>
</evidence>
<dbReference type="OrthoDB" id="416777at2759"/>
<keyword evidence="8" id="KW-1185">Reference proteome</keyword>
<evidence type="ECO:0000313" key="8">
    <source>
        <dbReference type="Proteomes" id="UP000038009"/>
    </source>
</evidence>
<dbReference type="InterPro" id="IPR019438">
    <property type="entry name" value="Q_salvage"/>
</dbReference>
<reference evidence="7 8" key="1">
    <citation type="journal article" date="2015" name="PLoS Pathog.">
        <title>Leptomonas seymouri: Adaptations to the Dixenous Life Cycle Analyzed by Genome Sequencing, Transcriptome Profiling and Co-infection with Leishmania donovani.</title>
        <authorList>
            <person name="Kraeva N."/>
            <person name="Butenko A."/>
            <person name="Hlavacova J."/>
            <person name="Kostygov A."/>
            <person name="Myskova J."/>
            <person name="Grybchuk D."/>
            <person name="Lestinova T."/>
            <person name="Votypka J."/>
            <person name="Volf P."/>
            <person name="Opperdoes F."/>
            <person name="Flegontov P."/>
            <person name="Lukes J."/>
            <person name="Yurchenko V."/>
        </authorList>
    </citation>
    <scope>NUCLEOTIDE SEQUENCE [LARGE SCALE GENOMIC DNA]</scope>
    <source>
        <strain evidence="7 8">ATCC 30220</strain>
    </source>
</reference>
<protein>
    <recommendedName>
        <fullName evidence="3 6">Queuosine 5'-phosphate N-glycosylase/hydrolase</fullName>
        <ecNumber evidence="6">3.2.2.-</ecNumber>
    </recommendedName>
    <alternativeName>
        <fullName evidence="4 6">Queuosine-nucleotide N-glycosylase/hydrolase</fullName>
    </alternativeName>
</protein>
<organism evidence="7 8">
    <name type="scientific">Leptomonas seymouri</name>
    <dbReference type="NCBI Taxonomy" id="5684"/>
    <lineage>
        <taxon>Eukaryota</taxon>
        <taxon>Discoba</taxon>
        <taxon>Euglenozoa</taxon>
        <taxon>Kinetoplastea</taxon>
        <taxon>Metakinetoplastina</taxon>
        <taxon>Trypanosomatida</taxon>
        <taxon>Trypanosomatidae</taxon>
        <taxon>Leishmaniinae</taxon>
        <taxon>Leptomonas</taxon>
    </lineage>
</organism>
<dbReference type="OMA" id="LCRTIMY"/>
<comment type="catalytic activity">
    <reaction evidence="5 6">
        <text>queuosine 5'-phosphate + H2O = queuine + D-ribose 5-phosphate</text>
        <dbReference type="Rhea" id="RHEA:75387"/>
        <dbReference type="ChEBI" id="CHEBI:15377"/>
        <dbReference type="ChEBI" id="CHEBI:17433"/>
        <dbReference type="ChEBI" id="CHEBI:78346"/>
        <dbReference type="ChEBI" id="CHEBI:194371"/>
    </reaction>
    <physiologicalReaction direction="left-to-right" evidence="5 6">
        <dbReference type="Rhea" id="RHEA:75388"/>
    </physiologicalReaction>
</comment>
<proteinExistence type="inferred from homology"/>
<accession>A0A0N0P722</accession>
<dbReference type="PANTHER" id="PTHR21314:SF0">
    <property type="entry name" value="QUEUOSINE 5'-PHOSPHATE N-GLYCOSYLASE_HYDROLASE"/>
    <property type="match status" value="1"/>
</dbReference>
<dbReference type="AlphaFoldDB" id="A0A0N0P722"/>
<dbReference type="GO" id="GO:0016787">
    <property type="term" value="F:hydrolase activity"/>
    <property type="evidence" value="ECO:0007669"/>
    <property type="project" value="UniProtKB-KW"/>
</dbReference>
<evidence type="ECO:0000256" key="4">
    <source>
        <dbReference type="ARBA" id="ARBA00035393"/>
    </source>
</evidence>
<comment type="similarity">
    <text evidence="2 6">Belongs to the QNG1 protein family.</text>
</comment>
<dbReference type="VEuPathDB" id="TriTrypDB:Lsey_0056_0180"/>
<evidence type="ECO:0000256" key="5">
    <source>
        <dbReference type="ARBA" id="ARBA00048204"/>
    </source>
</evidence>
<dbReference type="EC" id="3.2.2.-" evidence="6"/>
<comment type="caution">
    <text evidence="7">The sequence shown here is derived from an EMBL/GenBank/DDBJ whole genome shotgun (WGS) entry which is preliminary data.</text>
</comment>